<gene>
    <name evidence="2" type="ORF">JX265_010771</name>
</gene>
<dbReference type="Proteomes" id="UP000829685">
    <property type="component" value="Unassembled WGS sequence"/>
</dbReference>
<organism evidence="2 3">
    <name type="scientific">Neoarthrinium moseri</name>
    <dbReference type="NCBI Taxonomy" id="1658444"/>
    <lineage>
        <taxon>Eukaryota</taxon>
        <taxon>Fungi</taxon>
        <taxon>Dikarya</taxon>
        <taxon>Ascomycota</taxon>
        <taxon>Pezizomycotina</taxon>
        <taxon>Sordariomycetes</taxon>
        <taxon>Xylariomycetidae</taxon>
        <taxon>Amphisphaeriales</taxon>
        <taxon>Apiosporaceae</taxon>
        <taxon>Neoarthrinium</taxon>
    </lineage>
</organism>
<feature type="transmembrane region" description="Helical" evidence="1">
    <location>
        <begin position="127"/>
        <end position="146"/>
    </location>
</feature>
<evidence type="ECO:0000313" key="2">
    <source>
        <dbReference type="EMBL" id="KAI1858678.1"/>
    </source>
</evidence>
<keyword evidence="1" id="KW-1133">Transmembrane helix</keyword>
<feature type="transmembrane region" description="Helical" evidence="1">
    <location>
        <begin position="95"/>
        <end position="115"/>
    </location>
</feature>
<evidence type="ECO:0000313" key="3">
    <source>
        <dbReference type="Proteomes" id="UP000829685"/>
    </source>
</evidence>
<sequence>MPTNCTNPPDTVPTDAGVAGTGVLLSFIITAVISLALSASLIIQEQFFRNRGRPSVVRRKLLNAYSDQQIMTGIGIQVVGLAQMDAAFMAPYHFFIIWMLSLLSMAVHNATLLALVHDFRRDWVLRWLRQFLMFVNLALSCVYGSFMLEAVQRHLTESTAPISCVWDDATPTPANDPTNIGLSFFGTIAVIAGNAVIFAMATWYLHSRAQRFYRTIQLVGLVLMAASAIGAAARVLMLSQAFGQPSVPLSDENEKHWSFGAWVSLGMLALPIISVIEILRGELRYAPPVADQDDKAELLGHSGNELHTFQPNPFWGDSSNAYKK</sequence>
<protein>
    <submittedName>
        <fullName evidence="2">Uncharacterized protein</fullName>
    </submittedName>
</protein>
<dbReference type="PANTHER" id="PTHR37577">
    <property type="entry name" value="INTEGRAL MEMBRANE PROTEIN"/>
    <property type="match status" value="1"/>
</dbReference>
<feature type="transmembrane region" description="Helical" evidence="1">
    <location>
        <begin position="180"/>
        <end position="206"/>
    </location>
</feature>
<proteinExistence type="predicted"/>
<dbReference type="EMBL" id="JAFIMR010000036">
    <property type="protein sequence ID" value="KAI1858678.1"/>
    <property type="molecule type" value="Genomic_DNA"/>
</dbReference>
<comment type="caution">
    <text evidence="2">The sequence shown here is derived from an EMBL/GenBank/DDBJ whole genome shotgun (WGS) entry which is preliminary data.</text>
</comment>
<name>A0A9Q0ALJ4_9PEZI</name>
<keyword evidence="1" id="KW-0812">Transmembrane</keyword>
<reference evidence="2" key="1">
    <citation type="submission" date="2021-03" db="EMBL/GenBank/DDBJ databases">
        <title>Revisited historic fungal species revealed as producer of novel bioactive compounds through whole genome sequencing and comparative genomics.</title>
        <authorList>
            <person name="Vignolle G.A."/>
            <person name="Hochenegger N."/>
            <person name="Mach R.L."/>
            <person name="Mach-Aigner A.R."/>
            <person name="Javad Rahimi M."/>
            <person name="Salim K.A."/>
            <person name="Chan C.M."/>
            <person name="Lim L.B.L."/>
            <person name="Cai F."/>
            <person name="Druzhinina I.S."/>
            <person name="U'Ren J.M."/>
            <person name="Derntl C."/>
        </authorList>
    </citation>
    <scope>NUCLEOTIDE SEQUENCE</scope>
    <source>
        <strain evidence="2">TUCIM 5799</strain>
    </source>
</reference>
<accession>A0A9Q0ALJ4</accession>
<feature type="transmembrane region" description="Helical" evidence="1">
    <location>
        <begin position="257"/>
        <end position="279"/>
    </location>
</feature>
<dbReference type="PANTHER" id="PTHR37577:SF1">
    <property type="entry name" value="INTEGRAL MEMBRANE PROTEIN"/>
    <property type="match status" value="1"/>
</dbReference>
<feature type="transmembrane region" description="Helical" evidence="1">
    <location>
        <begin position="64"/>
        <end position="83"/>
    </location>
</feature>
<dbReference type="InterPro" id="IPR053018">
    <property type="entry name" value="Elsinochrome_Biosynth-Asso"/>
</dbReference>
<feature type="transmembrane region" description="Helical" evidence="1">
    <location>
        <begin position="218"/>
        <end position="237"/>
    </location>
</feature>
<evidence type="ECO:0000256" key="1">
    <source>
        <dbReference type="SAM" id="Phobius"/>
    </source>
</evidence>
<keyword evidence="1" id="KW-0472">Membrane</keyword>
<feature type="transmembrane region" description="Helical" evidence="1">
    <location>
        <begin position="23"/>
        <end position="43"/>
    </location>
</feature>
<keyword evidence="3" id="KW-1185">Reference proteome</keyword>
<dbReference type="AlphaFoldDB" id="A0A9Q0ALJ4"/>